<evidence type="ECO:0008006" key="3">
    <source>
        <dbReference type="Google" id="ProtNLM"/>
    </source>
</evidence>
<organism evidence="1 2">
    <name type="scientific">Actinoplanes siamensis</name>
    <dbReference type="NCBI Taxonomy" id="1223317"/>
    <lineage>
        <taxon>Bacteria</taxon>
        <taxon>Bacillati</taxon>
        <taxon>Actinomycetota</taxon>
        <taxon>Actinomycetes</taxon>
        <taxon>Micromonosporales</taxon>
        <taxon>Micromonosporaceae</taxon>
        <taxon>Actinoplanes</taxon>
    </lineage>
</organism>
<sequence>MTVQDGTLDQPTPVVLRDLPVFKNVGGHFEPTPFFLTGDMLGGLKFEVAGGEISDKVGKPVAAPHTHTVPEVYLLLAKEPGGAIIDVYTDDVHHELVAPAAMLIPAGTVHHFVTRKAEPGSFCLGLLLTDGDPDAV</sequence>
<evidence type="ECO:0000313" key="2">
    <source>
        <dbReference type="Proteomes" id="UP000629619"/>
    </source>
</evidence>
<name>A0A919TNC6_9ACTN</name>
<dbReference type="InterPro" id="IPR011051">
    <property type="entry name" value="RmlC_Cupin_sf"/>
</dbReference>
<dbReference type="Proteomes" id="UP000629619">
    <property type="component" value="Unassembled WGS sequence"/>
</dbReference>
<reference evidence="1" key="1">
    <citation type="submission" date="2021-01" db="EMBL/GenBank/DDBJ databases">
        <title>Whole genome shotgun sequence of Actinoplanes siamensis NBRC 109076.</title>
        <authorList>
            <person name="Komaki H."/>
            <person name="Tamura T."/>
        </authorList>
    </citation>
    <scope>NUCLEOTIDE SEQUENCE</scope>
    <source>
        <strain evidence="1">NBRC 109076</strain>
    </source>
</reference>
<evidence type="ECO:0000313" key="1">
    <source>
        <dbReference type="EMBL" id="GIF09351.1"/>
    </source>
</evidence>
<proteinExistence type="predicted"/>
<dbReference type="SUPFAM" id="SSF51182">
    <property type="entry name" value="RmlC-like cupins"/>
    <property type="match status" value="1"/>
</dbReference>
<gene>
    <name evidence="1" type="ORF">Asi03nite_68890</name>
</gene>
<accession>A0A919TNC6</accession>
<protein>
    <recommendedName>
        <fullName evidence="3">Cupin domain-containing protein</fullName>
    </recommendedName>
</protein>
<dbReference type="RefSeq" id="WP_203684659.1">
    <property type="nucleotide sequence ID" value="NZ_BOMW01000082.1"/>
</dbReference>
<keyword evidence="2" id="KW-1185">Reference proteome</keyword>
<dbReference type="AlphaFoldDB" id="A0A919TNC6"/>
<comment type="caution">
    <text evidence="1">The sequence shown here is derived from an EMBL/GenBank/DDBJ whole genome shotgun (WGS) entry which is preliminary data.</text>
</comment>
<dbReference type="EMBL" id="BOMW01000082">
    <property type="protein sequence ID" value="GIF09351.1"/>
    <property type="molecule type" value="Genomic_DNA"/>
</dbReference>